<dbReference type="Pfam" id="PF02743">
    <property type="entry name" value="dCache_1"/>
    <property type="match status" value="1"/>
</dbReference>
<accession>A0A178MF41</accession>
<keyword evidence="8 14" id="KW-0418">Kinase</keyword>
<dbReference type="SUPFAM" id="SSF47384">
    <property type="entry name" value="Homodimeric domain of signal transducing histidine kinase"/>
    <property type="match status" value="1"/>
</dbReference>
<protein>
    <recommendedName>
        <fullName evidence="3">histidine kinase</fullName>
        <ecNumber evidence="3">2.7.13.3</ecNumber>
    </recommendedName>
</protein>
<dbReference type="InterPro" id="IPR004358">
    <property type="entry name" value="Sig_transdc_His_kin-like_C"/>
</dbReference>
<evidence type="ECO:0000256" key="4">
    <source>
        <dbReference type="ARBA" id="ARBA00022475"/>
    </source>
</evidence>
<evidence type="ECO:0000313" key="14">
    <source>
        <dbReference type="EMBL" id="OAN46688.1"/>
    </source>
</evidence>
<evidence type="ECO:0000256" key="9">
    <source>
        <dbReference type="ARBA" id="ARBA00022989"/>
    </source>
</evidence>
<feature type="domain" description="Histidine kinase" evidence="13">
    <location>
        <begin position="364"/>
        <end position="578"/>
    </location>
</feature>
<keyword evidence="4" id="KW-1003">Cell membrane</keyword>
<dbReference type="InterPro" id="IPR005467">
    <property type="entry name" value="His_kinase_dom"/>
</dbReference>
<dbReference type="SUPFAM" id="SSF55874">
    <property type="entry name" value="ATPase domain of HSP90 chaperone/DNA topoisomerase II/histidine kinase"/>
    <property type="match status" value="1"/>
</dbReference>
<comment type="caution">
    <text evidence="14">The sequence shown here is derived from an EMBL/GenBank/DDBJ whole genome shotgun (WGS) entry which is preliminary data.</text>
</comment>
<dbReference type="PROSITE" id="PS50109">
    <property type="entry name" value="HIS_KIN"/>
    <property type="match status" value="1"/>
</dbReference>
<evidence type="ECO:0000259" key="13">
    <source>
        <dbReference type="PROSITE" id="PS50109"/>
    </source>
</evidence>
<dbReference type="Gene3D" id="1.10.287.130">
    <property type="match status" value="1"/>
</dbReference>
<dbReference type="InterPro" id="IPR033479">
    <property type="entry name" value="dCache_1"/>
</dbReference>
<keyword evidence="10" id="KW-0902">Two-component regulatory system</keyword>
<dbReference type="PANTHER" id="PTHR43711:SF1">
    <property type="entry name" value="HISTIDINE KINASE 1"/>
    <property type="match status" value="1"/>
</dbReference>
<dbReference type="InterPro" id="IPR003594">
    <property type="entry name" value="HATPase_dom"/>
</dbReference>
<dbReference type="EMBL" id="LWQT01000088">
    <property type="protein sequence ID" value="OAN46688.1"/>
    <property type="molecule type" value="Genomic_DNA"/>
</dbReference>
<keyword evidence="9 12" id="KW-1133">Transmembrane helix</keyword>
<keyword evidence="11 12" id="KW-0472">Membrane</keyword>
<evidence type="ECO:0000256" key="2">
    <source>
        <dbReference type="ARBA" id="ARBA00004651"/>
    </source>
</evidence>
<dbReference type="InterPro" id="IPR050736">
    <property type="entry name" value="Sensor_HK_Regulatory"/>
</dbReference>
<keyword evidence="5" id="KW-0597">Phosphoprotein</keyword>
<evidence type="ECO:0000256" key="8">
    <source>
        <dbReference type="ARBA" id="ARBA00022777"/>
    </source>
</evidence>
<dbReference type="CDD" id="cd00082">
    <property type="entry name" value="HisKA"/>
    <property type="match status" value="1"/>
</dbReference>
<proteinExistence type="predicted"/>
<evidence type="ECO:0000256" key="3">
    <source>
        <dbReference type="ARBA" id="ARBA00012438"/>
    </source>
</evidence>
<evidence type="ECO:0000256" key="10">
    <source>
        <dbReference type="ARBA" id="ARBA00023012"/>
    </source>
</evidence>
<keyword evidence="15" id="KW-1185">Reference proteome</keyword>
<dbReference type="EC" id="2.7.13.3" evidence="3"/>
<dbReference type="Gene3D" id="3.30.565.10">
    <property type="entry name" value="Histidine kinase-like ATPase, C-terminal domain"/>
    <property type="match status" value="1"/>
</dbReference>
<dbReference type="SMART" id="SM00388">
    <property type="entry name" value="HisKA"/>
    <property type="match status" value="1"/>
</dbReference>
<evidence type="ECO:0000256" key="7">
    <source>
        <dbReference type="ARBA" id="ARBA00022692"/>
    </source>
</evidence>
<dbReference type="AlphaFoldDB" id="A0A178MF41"/>
<dbReference type="RefSeq" id="WP_068494915.1">
    <property type="nucleotide sequence ID" value="NZ_LWQT01000088.1"/>
</dbReference>
<comment type="subcellular location">
    <subcellularLocation>
        <location evidence="2">Cell membrane</location>
        <topology evidence="2">Multi-pass membrane protein</topology>
    </subcellularLocation>
</comment>
<name>A0A178MF41_9PROT</name>
<dbReference type="SMART" id="SM00387">
    <property type="entry name" value="HATPase_c"/>
    <property type="match status" value="1"/>
</dbReference>
<dbReference type="GO" id="GO:0000155">
    <property type="term" value="F:phosphorelay sensor kinase activity"/>
    <property type="evidence" value="ECO:0007669"/>
    <property type="project" value="InterPro"/>
</dbReference>
<evidence type="ECO:0000256" key="12">
    <source>
        <dbReference type="SAM" id="Phobius"/>
    </source>
</evidence>
<comment type="catalytic activity">
    <reaction evidence="1">
        <text>ATP + protein L-histidine = ADP + protein N-phospho-L-histidine.</text>
        <dbReference type="EC" id="2.7.13.3"/>
    </reaction>
</comment>
<dbReference type="CDD" id="cd12915">
    <property type="entry name" value="PDC2_DGC_like"/>
    <property type="match status" value="1"/>
</dbReference>
<dbReference type="InterPro" id="IPR003661">
    <property type="entry name" value="HisK_dim/P_dom"/>
</dbReference>
<sequence>MDAPTPTLATCRPAGQPRPPEQVRRLLRLLVALVLVLMIGGVGAVIIHLRQADIEEAASGTQGVARLLDEHLSRMLSGADSILMRAAEISRSRLDGQITAAEELRRFQELVTTLPERGALVSTDAKGLVVNSTAAPESAGGVSLAARPWFQAVAAGAPVVVGPMFRARIHQRLIFTVSRPVTDAHGRFAGMVSVGIDVGIFADYHRSLVLGRDGFVAASTNNQIVLRQPRPEDFVDNPFVGGTLAEATAAEPNGTTFITLETDGIERIISYRTLPVFNVVVVAGMGVDQVLAPWRRTALFLGGGILVIAIGLSGVARMAFRAIDNEEAIARGLEAAVRQRTLEAEQRAEEARQANDSKTRFLAAASHDLRQPLQAAGMFTEVLSSRVTEPSQIMVVDKLRQSIEATNSLLTSLLDVSTLEAGKIKPNIATFHLMPLLARLAEQMEPEASVKGLSIGAITTSAQVVSDPVLLERMLRNLLVNAVRYTESGGIRIGCRRRGDAMVAIQVWDTGIGIPVDKLQAVFDDFTRLDAIRDRKGNKGLGLGLGVVRRMAVLLDHGLDLKSVPGKGSCFTVLVKRA</sequence>
<organism evidence="14 15">
    <name type="scientific">Paramagnetospirillum marisnigri</name>
    <dbReference type="NCBI Taxonomy" id="1285242"/>
    <lineage>
        <taxon>Bacteria</taxon>
        <taxon>Pseudomonadati</taxon>
        <taxon>Pseudomonadota</taxon>
        <taxon>Alphaproteobacteria</taxon>
        <taxon>Rhodospirillales</taxon>
        <taxon>Magnetospirillaceae</taxon>
        <taxon>Paramagnetospirillum</taxon>
    </lineage>
</organism>
<evidence type="ECO:0000256" key="5">
    <source>
        <dbReference type="ARBA" id="ARBA00022553"/>
    </source>
</evidence>
<dbReference type="Proteomes" id="UP000078428">
    <property type="component" value="Unassembled WGS sequence"/>
</dbReference>
<reference evidence="14 15" key="1">
    <citation type="submission" date="2016-04" db="EMBL/GenBank/DDBJ databases">
        <title>Draft genome sequence of freshwater magnetotactic bacteria Magnetospirillum marisnigri SP-1 and Magnetospirillum moscoviense BB-1.</title>
        <authorList>
            <person name="Koziaeva V."/>
            <person name="Dziuba M.V."/>
            <person name="Ivanov T.M."/>
            <person name="Kuznetsov B."/>
            <person name="Grouzdev D.S."/>
        </authorList>
    </citation>
    <scope>NUCLEOTIDE SEQUENCE [LARGE SCALE GENOMIC DNA]</scope>
    <source>
        <strain evidence="14 15">SP-1</strain>
    </source>
</reference>
<dbReference type="GO" id="GO:0005886">
    <property type="term" value="C:plasma membrane"/>
    <property type="evidence" value="ECO:0007669"/>
    <property type="project" value="UniProtKB-SubCell"/>
</dbReference>
<evidence type="ECO:0000256" key="11">
    <source>
        <dbReference type="ARBA" id="ARBA00023136"/>
    </source>
</evidence>
<dbReference type="STRING" id="1285242.A6A04_06195"/>
<evidence type="ECO:0000256" key="6">
    <source>
        <dbReference type="ARBA" id="ARBA00022679"/>
    </source>
</evidence>
<dbReference type="CDD" id="cd12914">
    <property type="entry name" value="PDC1_DGC_like"/>
    <property type="match status" value="1"/>
</dbReference>
<evidence type="ECO:0000313" key="15">
    <source>
        <dbReference type="Proteomes" id="UP000078428"/>
    </source>
</evidence>
<dbReference type="Pfam" id="PF00512">
    <property type="entry name" value="HisKA"/>
    <property type="match status" value="1"/>
</dbReference>
<evidence type="ECO:0000256" key="1">
    <source>
        <dbReference type="ARBA" id="ARBA00000085"/>
    </source>
</evidence>
<keyword evidence="7 12" id="KW-0812">Transmembrane</keyword>
<keyword evidence="6" id="KW-0808">Transferase</keyword>
<gene>
    <name evidence="14" type="ORF">A6A04_06195</name>
</gene>
<dbReference type="Pfam" id="PF02518">
    <property type="entry name" value="HATPase_c"/>
    <property type="match status" value="1"/>
</dbReference>
<feature type="transmembrane region" description="Helical" evidence="12">
    <location>
        <begin position="26"/>
        <end position="49"/>
    </location>
</feature>
<feature type="transmembrane region" description="Helical" evidence="12">
    <location>
        <begin position="298"/>
        <end position="320"/>
    </location>
</feature>
<dbReference type="Gene3D" id="3.30.450.20">
    <property type="entry name" value="PAS domain"/>
    <property type="match status" value="2"/>
</dbReference>
<dbReference type="InterPro" id="IPR036890">
    <property type="entry name" value="HATPase_C_sf"/>
</dbReference>
<dbReference type="PRINTS" id="PR00344">
    <property type="entry name" value="BCTRLSENSOR"/>
</dbReference>
<dbReference type="PANTHER" id="PTHR43711">
    <property type="entry name" value="TWO-COMPONENT HISTIDINE KINASE"/>
    <property type="match status" value="1"/>
</dbReference>
<dbReference type="InterPro" id="IPR036097">
    <property type="entry name" value="HisK_dim/P_sf"/>
</dbReference>